<evidence type="ECO:0000313" key="5">
    <source>
        <dbReference type="EMBL" id="KAK4387342.1"/>
    </source>
</evidence>
<organism evidence="5 6">
    <name type="scientific">Sesamum angolense</name>
    <dbReference type="NCBI Taxonomy" id="2727404"/>
    <lineage>
        <taxon>Eukaryota</taxon>
        <taxon>Viridiplantae</taxon>
        <taxon>Streptophyta</taxon>
        <taxon>Embryophyta</taxon>
        <taxon>Tracheophyta</taxon>
        <taxon>Spermatophyta</taxon>
        <taxon>Magnoliopsida</taxon>
        <taxon>eudicotyledons</taxon>
        <taxon>Gunneridae</taxon>
        <taxon>Pentapetalae</taxon>
        <taxon>asterids</taxon>
        <taxon>lamiids</taxon>
        <taxon>Lamiales</taxon>
        <taxon>Pedaliaceae</taxon>
        <taxon>Sesamum</taxon>
    </lineage>
</organism>
<keyword evidence="3" id="KW-0106">Calcium</keyword>
<dbReference type="EMBL" id="JACGWL010000014">
    <property type="protein sequence ID" value="KAK4387342.1"/>
    <property type="molecule type" value="Genomic_DNA"/>
</dbReference>
<dbReference type="SMART" id="SM00054">
    <property type="entry name" value="EFh"/>
    <property type="match status" value="3"/>
</dbReference>
<dbReference type="InterPro" id="IPR002048">
    <property type="entry name" value="EF_hand_dom"/>
</dbReference>
<comment type="caution">
    <text evidence="5">The sequence shown here is derived from an EMBL/GenBank/DDBJ whole genome shotgun (WGS) entry which is preliminary data.</text>
</comment>
<dbReference type="InterPro" id="IPR011992">
    <property type="entry name" value="EF-hand-dom_pair"/>
</dbReference>
<proteinExistence type="predicted"/>
<dbReference type="PROSITE" id="PS00018">
    <property type="entry name" value="EF_HAND_1"/>
    <property type="match status" value="3"/>
</dbReference>
<evidence type="ECO:0000256" key="1">
    <source>
        <dbReference type="ARBA" id="ARBA00022723"/>
    </source>
</evidence>
<feature type="domain" description="EF-hand" evidence="4">
    <location>
        <begin position="117"/>
        <end position="152"/>
    </location>
</feature>
<reference evidence="5" key="2">
    <citation type="journal article" date="2024" name="Plant">
        <title>Genomic evolution and insights into agronomic trait innovations of Sesamum species.</title>
        <authorList>
            <person name="Miao H."/>
            <person name="Wang L."/>
            <person name="Qu L."/>
            <person name="Liu H."/>
            <person name="Sun Y."/>
            <person name="Le M."/>
            <person name="Wang Q."/>
            <person name="Wei S."/>
            <person name="Zheng Y."/>
            <person name="Lin W."/>
            <person name="Duan Y."/>
            <person name="Cao H."/>
            <person name="Xiong S."/>
            <person name="Wang X."/>
            <person name="Wei L."/>
            <person name="Li C."/>
            <person name="Ma Q."/>
            <person name="Ju M."/>
            <person name="Zhao R."/>
            <person name="Li G."/>
            <person name="Mu C."/>
            <person name="Tian Q."/>
            <person name="Mei H."/>
            <person name="Zhang T."/>
            <person name="Gao T."/>
            <person name="Zhang H."/>
        </authorList>
    </citation>
    <scope>NUCLEOTIDE SEQUENCE</scope>
    <source>
        <strain evidence="5">K16</strain>
    </source>
</reference>
<keyword evidence="2" id="KW-0677">Repeat</keyword>
<dbReference type="Gene3D" id="1.10.238.10">
    <property type="entry name" value="EF-hand"/>
    <property type="match status" value="2"/>
</dbReference>
<reference evidence="5" key="1">
    <citation type="submission" date="2020-06" db="EMBL/GenBank/DDBJ databases">
        <authorList>
            <person name="Li T."/>
            <person name="Hu X."/>
            <person name="Zhang T."/>
            <person name="Song X."/>
            <person name="Zhang H."/>
            <person name="Dai N."/>
            <person name="Sheng W."/>
            <person name="Hou X."/>
            <person name="Wei L."/>
        </authorList>
    </citation>
    <scope>NUCLEOTIDE SEQUENCE</scope>
    <source>
        <strain evidence="5">K16</strain>
        <tissue evidence="5">Leaf</tissue>
    </source>
</reference>
<sequence length="174" mass="20075">MSPVISTDDLHRIFKNLDKDSNGLVTVHELHHFLHKVGIQTTLEDLKKLVGRTSLDYIDFLFFYEAMDKARIAEQVDSDHKDDLLKAFKVFDLNGDGFISCEELQSVLSNMGLWDKQSGQDCRDMIDVYDKNSDGVLDFEEFKNMMSVPSLLINVRRRSLECEKLIMVKLMHVS</sequence>
<evidence type="ECO:0000259" key="4">
    <source>
        <dbReference type="PROSITE" id="PS50222"/>
    </source>
</evidence>
<keyword evidence="1" id="KW-0479">Metal-binding</keyword>
<name>A0AAE1W5Z7_9LAMI</name>
<feature type="domain" description="EF-hand" evidence="4">
    <location>
        <begin position="79"/>
        <end position="114"/>
    </location>
</feature>
<dbReference type="Pfam" id="PF13405">
    <property type="entry name" value="EF-hand_6"/>
    <property type="match status" value="1"/>
</dbReference>
<dbReference type="CDD" id="cd00051">
    <property type="entry name" value="EFh"/>
    <property type="match status" value="1"/>
</dbReference>
<accession>A0AAE1W5Z7</accession>
<evidence type="ECO:0000313" key="6">
    <source>
        <dbReference type="Proteomes" id="UP001289374"/>
    </source>
</evidence>
<dbReference type="FunFam" id="1.10.238.10:FF:000001">
    <property type="entry name" value="Calmodulin 1"/>
    <property type="match status" value="1"/>
</dbReference>
<dbReference type="PANTHER" id="PTHR10891">
    <property type="entry name" value="EF-HAND CALCIUM-BINDING DOMAIN CONTAINING PROTEIN"/>
    <property type="match status" value="1"/>
</dbReference>
<gene>
    <name evidence="5" type="ORF">Sango_2340800</name>
</gene>
<dbReference type="PROSITE" id="PS50222">
    <property type="entry name" value="EF_HAND_2"/>
    <property type="match status" value="3"/>
</dbReference>
<feature type="domain" description="EF-hand" evidence="4">
    <location>
        <begin position="5"/>
        <end position="40"/>
    </location>
</feature>
<dbReference type="GO" id="GO:0005509">
    <property type="term" value="F:calcium ion binding"/>
    <property type="evidence" value="ECO:0007669"/>
    <property type="project" value="InterPro"/>
</dbReference>
<evidence type="ECO:0000256" key="2">
    <source>
        <dbReference type="ARBA" id="ARBA00022737"/>
    </source>
</evidence>
<dbReference type="InterPro" id="IPR039647">
    <property type="entry name" value="EF_hand_pair_protein_CML-like"/>
</dbReference>
<dbReference type="InterPro" id="IPR018247">
    <property type="entry name" value="EF_Hand_1_Ca_BS"/>
</dbReference>
<dbReference type="Proteomes" id="UP001289374">
    <property type="component" value="Unassembled WGS sequence"/>
</dbReference>
<evidence type="ECO:0000256" key="3">
    <source>
        <dbReference type="ARBA" id="ARBA00022837"/>
    </source>
</evidence>
<dbReference type="SUPFAM" id="SSF47473">
    <property type="entry name" value="EF-hand"/>
    <property type="match status" value="1"/>
</dbReference>
<dbReference type="AlphaFoldDB" id="A0AAE1W5Z7"/>
<dbReference type="Pfam" id="PF13499">
    <property type="entry name" value="EF-hand_7"/>
    <property type="match status" value="1"/>
</dbReference>
<protein>
    <submittedName>
        <fullName evidence="5">Calcium-binding protein CML44</fullName>
    </submittedName>
</protein>
<keyword evidence="6" id="KW-1185">Reference proteome</keyword>